<gene>
    <name evidence="6" type="ORF">ACFONC_08895</name>
</gene>
<evidence type="ECO:0000313" key="7">
    <source>
        <dbReference type="Proteomes" id="UP001595705"/>
    </source>
</evidence>
<evidence type="ECO:0000256" key="1">
    <source>
        <dbReference type="ARBA" id="ARBA00004196"/>
    </source>
</evidence>
<name>A0ABV7XKG5_9GAMM</name>
<comment type="caution">
    <text evidence="6">The sequence shown here is derived from an EMBL/GenBank/DDBJ whole genome shotgun (WGS) entry which is preliminary data.</text>
</comment>
<proteinExistence type="predicted"/>
<feature type="chain" id="PRO_5045141125" evidence="4">
    <location>
        <begin position="27"/>
        <end position="436"/>
    </location>
</feature>
<evidence type="ECO:0000259" key="5">
    <source>
        <dbReference type="Pfam" id="PF25975"/>
    </source>
</evidence>
<feature type="signal peptide" evidence="4">
    <location>
        <begin position="1"/>
        <end position="26"/>
    </location>
</feature>
<feature type="domain" description="CzcB-like C-terminal circularly permuted SH3-like" evidence="5">
    <location>
        <begin position="342"/>
        <end position="397"/>
    </location>
</feature>
<feature type="compositionally biased region" description="Acidic residues" evidence="3">
    <location>
        <begin position="424"/>
        <end position="436"/>
    </location>
</feature>
<feature type="region of interest" description="Disordered" evidence="3">
    <location>
        <begin position="397"/>
        <end position="436"/>
    </location>
</feature>
<accession>A0ABV7XKG5</accession>
<keyword evidence="7" id="KW-1185">Reference proteome</keyword>
<dbReference type="InterPro" id="IPR058649">
    <property type="entry name" value="CzcB_C"/>
</dbReference>
<dbReference type="PANTHER" id="PTHR32347:SF23">
    <property type="entry name" value="BLL5650 PROTEIN"/>
    <property type="match status" value="1"/>
</dbReference>
<dbReference type="RefSeq" id="WP_386743377.1">
    <property type="nucleotide sequence ID" value="NZ_JBHRYA010000007.1"/>
</dbReference>
<dbReference type="Proteomes" id="UP001595705">
    <property type="component" value="Unassembled WGS sequence"/>
</dbReference>
<dbReference type="InterPro" id="IPR050465">
    <property type="entry name" value="UPF0194_transport"/>
</dbReference>
<dbReference type="EMBL" id="JBHRYA010000007">
    <property type="protein sequence ID" value="MFC3716268.1"/>
    <property type="molecule type" value="Genomic_DNA"/>
</dbReference>
<evidence type="ECO:0000256" key="2">
    <source>
        <dbReference type="ARBA" id="ARBA00023054"/>
    </source>
</evidence>
<keyword evidence="2" id="KW-0175">Coiled coil</keyword>
<dbReference type="Gene3D" id="2.40.30.170">
    <property type="match status" value="1"/>
</dbReference>
<dbReference type="Gene3D" id="2.40.420.20">
    <property type="match status" value="1"/>
</dbReference>
<evidence type="ECO:0000256" key="4">
    <source>
        <dbReference type="SAM" id="SignalP"/>
    </source>
</evidence>
<dbReference type="Pfam" id="PF25975">
    <property type="entry name" value="CzcB_C"/>
    <property type="match status" value="1"/>
</dbReference>
<dbReference type="PANTHER" id="PTHR32347">
    <property type="entry name" value="EFFLUX SYSTEM COMPONENT YKNX-RELATED"/>
    <property type="match status" value="1"/>
</dbReference>
<sequence>MTVQRIHRAWPLAAALLLAACGEPPAPPVTETVVAGPLVLQTRADGVLRSAKPTPLQVPGTGWSSRRIEWMLPEGSRVKKGELIARFSSDESEQDLAQALVDLQRNALARAAKDDELATAQGRVGVDMAQVATQLGIARRYAGADLSTLARNDVLDAIEDVHYLEARQDTLQWQRDQADVRGGAEQALLDAQRATFALDAKARREDLAALELRAPNDGVLMLAANWSGVKPATGASLYAGREFGSLPDANAMEVELSLPQLEAQGVRVGQAVEMYPLGRPQDTIASELSWVASAPKSRSRRDPVKYLSMRAPVPREAAERLGLVPGQQMRARIIQLDAPEAISVPNVALRSRDGARVVRVRDGSDFDWRKVELGARGVARSQVLSGLSPGDQVLLANAAVPEDADDADAAAGKQETTEGGTADVDADDDATETDSP</sequence>
<evidence type="ECO:0000313" key="6">
    <source>
        <dbReference type="EMBL" id="MFC3716268.1"/>
    </source>
</evidence>
<comment type="subcellular location">
    <subcellularLocation>
        <location evidence="1">Cell envelope</location>
    </subcellularLocation>
</comment>
<protein>
    <submittedName>
        <fullName evidence="6">Efflux RND transporter periplasmic adaptor subunit</fullName>
    </submittedName>
</protein>
<reference evidence="7" key="1">
    <citation type="journal article" date="2019" name="Int. J. Syst. Evol. Microbiol.">
        <title>The Global Catalogue of Microorganisms (GCM) 10K type strain sequencing project: providing services to taxonomists for standard genome sequencing and annotation.</title>
        <authorList>
            <consortium name="The Broad Institute Genomics Platform"/>
            <consortium name="The Broad Institute Genome Sequencing Center for Infectious Disease"/>
            <person name="Wu L."/>
            <person name="Ma J."/>
        </authorList>
    </citation>
    <scope>NUCLEOTIDE SEQUENCE [LARGE SCALE GENOMIC DNA]</scope>
    <source>
        <strain evidence="7">KCTC 42441</strain>
    </source>
</reference>
<dbReference type="PROSITE" id="PS51257">
    <property type="entry name" value="PROKAR_LIPOPROTEIN"/>
    <property type="match status" value="1"/>
</dbReference>
<keyword evidence="4" id="KW-0732">Signal</keyword>
<evidence type="ECO:0000256" key="3">
    <source>
        <dbReference type="SAM" id="MobiDB-lite"/>
    </source>
</evidence>
<organism evidence="6 7">
    <name type="scientific">Luteimonas soli</name>
    <dbReference type="NCBI Taxonomy" id="1648966"/>
    <lineage>
        <taxon>Bacteria</taxon>
        <taxon>Pseudomonadati</taxon>
        <taxon>Pseudomonadota</taxon>
        <taxon>Gammaproteobacteria</taxon>
        <taxon>Lysobacterales</taxon>
        <taxon>Lysobacteraceae</taxon>
        <taxon>Luteimonas</taxon>
    </lineage>
</organism>